<sequence>MLNVIIFLLGAGLMFFMALRSMLARRRLCTRGEKVEATVEGIVQSRDGAAYVLAFATAGGSHRLQYPKPAKAKAFATGSTVTLYYDPEDPEKMYVEGDHSVLGAEVLYAVVGAALLVLTVGIAR</sequence>
<dbReference type="EMBL" id="NMTR01000001">
    <property type="protein sequence ID" value="PDX62477.1"/>
    <property type="molecule type" value="Genomic_DNA"/>
</dbReference>
<evidence type="ECO:0000313" key="2">
    <source>
        <dbReference type="Proteomes" id="UP000220959"/>
    </source>
</evidence>
<proteinExistence type="predicted"/>
<organism evidence="1 2">
    <name type="scientific">Faecalibacterium langellae</name>
    <dbReference type="NCBI Taxonomy" id="3435293"/>
    <lineage>
        <taxon>Bacteria</taxon>
        <taxon>Bacillati</taxon>
        <taxon>Bacillota</taxon>
        <taxon>Clostridia</taxon>
        <taxon>Eubacteriales</taxon>
        <taxon>Oscillospiraceae</taxon>
        <taxon>Faecalibacterium</taxon>
    </lineage>
</organism>
<dbReference type="Proteomes" id="UP000220959">
    <property type="component" value="Unassembled WGS sequence"/>
</dbReference>
<keyword evidence="2" id="KW-1185">Reference proteome</keyword>
<evidence type="ECO:0000313" key="1">
    <source>
        <dbReference type="EMBL" id="PDX62477.1"/>
    </source>
</evidence>
<gene>
    <name evidence="1" type="ORF">CGS49_00230</name>
</gene>
<name>A0ACC9D481_9FIRM</name>
<accession>A0ACC9D481</accession>
<protein>
    <submittedName>
        <fullName evidence="1">Uncharacterized protein</fullName>
    </submittedName>
</protein>
<comment type="caution">
    <text evidence="1">The sequence shown here is derived from an EMBL/GenBank/DDBJ whole genome shotgun (WGS) entry which is preliminary data.</text>
</comment>
<reference evidence="1 2" key="1">
    <citation type="journal article" date="2017" name="Front. Microbiol.">
        <title>New Insights into the Diversity of the Genus Faecalibacterium.</title>
        <authorList>
            <person name="Benevides L."/>
            <person name="Burman S."/>
            <person name="Martin R."/>
            <person name="Robert V."/>
            <person name="Thomas M."/>
            <person name="Miquel S."/>
            <person name="Chain F."/>
            <person name="Sokol H."/>
            <person name="Bermudez-Humaran L.G."/>
            <person name="Morrison M."/>
            <person name="Langella P."/>
            <person name="Azevedo V.A."/>
            <person name="Chatel J.M."/>
            <person name="Soares S."/>
        </authorList>
    </citation>
    <scope>NUCLEOTIDE SEQUENCE [LARGE SCALE GENOMIC DNA]</scope>
    <source>
        <strain evidence="2">CNCM I-4541</strain>
    </source>
</reference>